<reference evidence="12" key="2">
    <citation type="submission" date="2025-09" db="UniProtKB">
        <authorList>
            <consortium name="Ensembl"/>
        </authorList>
    </citation>
    <scope>IDENTIFICATION</scope>
</reference>
<evidence type="ECO:0000313" key="13">
    <source>
        <dbReference type="Proteomes" id="UP000261660"/>
    </source>
</evidence>
<feature type="transmembrane region" description="Helical" evidence="10">
    <location>
        <begin position="136"/>
        <end position="160"/>
    </location>
</feature>
<keyword evidence="2 9" id="KW-0812">Transmembrane</keyword>
<evidence type="ECO:0000256" key="9">
    <source>
        <dbReference type="RuleBase" id="RU000688"/>
    </source>
</evidence>
<keyword evidence="7" id="KW-0325">Glycoprotein</keyword>
<dbReference type="InParanoid" id="A0A3Q3EA99"/>
<keyword evidence="4 9" id="KW-0297">G-protein coupled receptor</keyword>
<dbReference type="PANTHER" id="PTHR24232:SF85">
    <property type="entry name" value="G-PROTEIN COUPLED RECEPTOR 4"/>
    <property type="match status" value="1"/>
</dbReference>
<evidence type="ECO:0000256" key="5">
    <source>
        <dbReference type="ARBA" id="ARBA00023136"/>
    </source>
</evidence>
<protein>
    <submittedName>
        <fullName evidence="12">G-protein coupled receptor 4-like</fullName>
    </submittedName>
</protein>
<dbReference type="GO" id="GO:0004930">
    <property type="term" value="F:G protein-coupled receptor activity"/>
    <property type="evidence" value="ECO:0007669"/>
    <property type="project" value="UniProtKB-KW"/>
</dbReference>
<keyword evidence="13" id="KW-1185">Reference proteome</keyword>
<dbReference type="InterPro" id="IPR000276">
    <property type="entry name" value="GPCR_Rhodpsn"/>
</dbReference>
<feature type="transmembrane region" description="Helical" evidence="10">
    <location>
        <begin position="28"/>
        <end position="53"/>
    </location>
</feature>
<dbReference type="PROSITE" id="PS00237">
    <property type="entry name" value="G_PROTEIN_RECEP_F1_1"/>
    <property type="match status" value="1"/>
</dbReference>
<dbReference type="STRING" id="56723.ENSLBEP00000004008"/>
<feature type="domain" description="G-protein coupled receptors family 1 profile" evidence="11">
    <location>
        <begin position="13"/>
        <end position="255"/>
    </location>
</feature>
<dbReference type="GO" id="GO:0035025">
    <property type="term" value="P:positive regulation of Rho protein signal transduction"/>
    <property type="evidence" value="ECO:0007669"/>
    <property type="project" value="TreeGrafter"/>
</dbReference>
<accession>A0A3Q3EA99</accession>
<dbReference type="SUPFAM" id="SSF81321">
    <property type="entry name" value="Family A G protein-coupled receptor-like"/>
    <property type="match status" value="1"/>
</dbReference>
<dbReference type="OrthoDB" id="5961704at2759"/>
<dbReference type="InterPro" id="IPR017452">
    <property type="entry name" value="GPCR_Rhodpsn_7TM"/>
</dbReference>
<dbReference type="Ensembl" id="ENSLBET00000004217.1">
    <property type="protein sequence ID" value="ENSLBEP00000004008.1"/>
    <property type="gene ID" value="ENSLBEG00000003098.1"/>
</dbReference>
<evidence type="ECO:0000256" key="10">
    <source>
        <dbReference type="SAM" id="Phobius"/>
    </source>
</evidence>
<keyword evidence="6 9" id="KW-0675">Receptor</keyword>
<evidence type="ECO:0000256" key="4">
    <source>
        <dbReference type="ARBA" id="ARBA00023040"/>
    </source>
</evidence>
<dbReference type="GeneTree" id="ENSGT00940000164014"/>
<name>A0A3Q3EA99_9LABR</name>
<evidence type="ECO:0000256" key="3">
    <source>
        <dbReference type="ARBA" id="ARBA00022989"/>
    </source>
</evidence>
<keyword evidence="3 10" id="KW-1133">Transmembrane helix</keyword>
<reference evidence="12" key="1">
    <citation type="submission" date="2025-08" db="UniProtKB">
        <authorList>
            <consortium name="Ensembl"/>
        </authorList>
    </citation>
    <scope>IDENTIFICATION</scope>
</reference>
<evidence type="ECO:0000256" key="2">
    <source>
        <dbReference type="ARBA" id="ARBA00022692"/>
    </source>
</evidence>
<evidence type="ECO:0000256" key="6">
    <source>
        <dbReference type="ARBA" id="ARBA00023170"/>
    </source>
</evidence>
<dbReference type="Gene3D" id="1.20.1070.10">
    <property type="entry name" value="Rhodopsin 7-helix transmembrane proteins"/>
    <property type="match status" value="1"/>
</dbReference>
<feature type="transmembrane region" description="Helical" evidence="10">
    <location>
        <begin position="235"/>
        <end position="258"/>
    </location>
</feature>
<dbReference type="PANTHER" id="PTHR24232">
    <property type="entry name" value="G-PROTEIN COUPLED RECEPTOR"/>
    <property type="match status" value="1"/>
</dbReference>
<evidence type="ECO:0000259" key="11">
    <source>
        <dbReference type="PROSITE" id="PS50262"/>
    </source>
</evidence>
<keyword evidence="5 10" id="KW-0472">Membrane</keyword>
<evidence type="ECO:0000256" key="1">
    <source>
        <dbReference type="ARBA" id="ARBA00004141"/>
    </source>
</evidence>
<feature type="transmembrane region" description="Helical" evidence="10">
    <location>
        <begin position="202"/>
        <end position="223"/>
    </location>
</feature>
<dbReference type="PRINTS" id="PR00237">
    <property type="entry name" value="GPCRRHODOPSN"/>
</dbReference>
<dbReference type="PROSITE" id="PS50262">
    <property type="entry name" value="G_PROTEIN_RECEP_F1_2"/>
    <property type="match status" value="1"/>
</dbReference>
<dbReference type="Pfam" id="PF00001">
    <property type="entry name" value="7tm_1"/>
    <property type="match status" value="1"/>
</dbReference>
<dbReference type="GO" id="GO:0007200">
    <property type="term" value="P:phospholipase C-activating G protein-coupled receptor signaling pathway"/>
    <property type="evidence" value="ECO:0007669"/>
    <property type="project" value="TreeGrafter"/>
</dbReference>
<keyword evidence="8 9" id="KW-0807">Transducer</keyword>
<proteinExistence type="inferred from homology"/>
<evidence type="ECO:0000256" key="8">
    <source>
        <dbReference type="ARBA" id="ARBA00023224"/>
    </source>
</evidence>
<dbReference type="GO" id="GO:0005886">
    <property type="term" value="C:plasma membrane"/>
    <property type="evidence" value="ECO:0007669"/>
    <property type="project" value="TreeGrafter"/>
</dbReference>
<comment type="subcellular location">
    <subcellularLocation>
        <location evidence="1">Membrane</location>
        <topology evidence="1">Multi-pass membrane protein</topology>
    </subcellularLocation>
</comment>
<organism evidence="12 13">
    <name type="scientific">Labrus bergylta</name>
    <name type="common">ballan wrasse</name>
    <dbReference type="NCBI Taxonomy" id="56723"/>
    <lineage>
        <taxon>Eukaryota</taxon>
        <taxon>Metazoa</taxon>
        <taxon>Chordata</taxon>
        <taxon>Craniata</taxon>
        <taxon>Vertebrata</taxon>
        <taxon>Euteleostomi</taxon>
        <taxon>Actinopterygii</taxon>
        <taxon>Neopterygii</taxon>
        <taxon>Teleostei</taxon>
        <taxon>Neoteleostei</taxon>
        <taxon>Acanthomorphata</taxon>
        <taxon>Eupercaria</taxon>
        <taxon>Labriformes</taxon>
        <taxon>Labridae</taxon>
        <taxon>Labrus</taxon>
    </lineage>
</organism>
<feature type="transmembrane region" description="Helical" evidence="10">
    <location>
        <begin position="166"/>
        <end position="190"/>
    </location>
</feature>
<comment type="similarity">
    <text evidence="9">Belongs to the G-protein coupled receptor 1 family.</text>
</comment>
<feature type="transmembrane region" description="Helical" evidence="10">
    <location>
        <begin position="65"/>
        <end position="83"/>
    </location>
</feature>
<evidence type="ECO:0000313" key="12">
    <source>
        <dbReference type="Ensembl" id="ENSLBEP00000004008.1"/>
    </source>
</evidence>
<sequence>MEYILVNNTAVEENLAITDYWFKRKEYFPVHVVTCIIISISLPLTLMTICALYSLVRKDHVAPIYVINLLISDLIQLCSMIILETTQDANVYKTAFYIYYSGLVISVGFMVCVSLERYLVIAHPLWYHFKRTIKNSVVVSVVVWLMPPVYILTVFPWVTFDVTERIFAASLVIPFPFFIFFLVGTLRALSTCVAVPSEEKRRIIVILVLVLLIYTLLFLPYIIWILVRNRTSDNLLNYICEIFPKLSLLADLILYIYIRKEAVGILATTVCCCKMQSSDANINTIDVDNI</sequence>
<feature type="transmembrane region" description="Helical" evidence="10">
    <location>
        <begin position="95"/>
        <end position="115"/>
    </location>
</feature>
<dbReference type="Proteomes" id="UP000261660">
    <property type="component" value="Unplaced"/>
</dbReference>
<evidence type="ECO:0000256" key="7">
    <source>
        <dbReference type="ARBA" id="ARBA00023180"/>
    </source>
</evidence>
<dbReference type="AlphaFoldDB" id="A0A3Q3EA99"/>